<dbReference type="AlphaFoldDB" id="A0A0F4YMK8"/>
<dbReference type="RefSeq" id="XP_013325470.1">
    <property type="nucleotide sequence ID" value="XM_013470016.1"/>
</dbReference>
<feature type="transmembrane region" description="Helical" evidence="6">
    <location>
        <begin position="236"/>
        <end position="254"/>
    </location>
</feature>
<evidence type="ECO:0000313" key="7">
    <source>
        <dbReference type="EMBL" id="KKA18858.1"/>
    </source>
</evidence>
<keyword evidence="4 6" id="KW-0472">Membrane</keyword>
<keyword evidence="8" id="KW-1185">Reference proteome</keyword>
<evidence type="ECO:0000256" key="6">
    <source>
        <dbReference type="SAM" id="Phobius"/>
    </source>
</evidence>
<evidence type="ECO:0000256" key="2">
    <source>
        <dbReference type="ARBA" id="ARBA00022692"/>
    </source>
</evidence>
<dbReference type="Pfam" id="PF04479">
    <property type="entry name" value="RTA1"/>
    <property type="match status" value="1"/>
</dbReference>
<comment type="caution">
    <text evidence="7">The sequence shown here is derived from an EMBL/GenBank/DDBJ whole genome shotgun (WGS) entry which is preliminary data.</text>
</comment>
<proteinExistence type="predicted"/>
<name>A0A0F4YMK8_RASE3</name>
<dbReference type="GO" id="GO:0016020">
    <property type="term" value="C:membrane"/>
    <property type="evidence" value="ECO:0007669"/>
    <property type="project" value="UniProtKB-SubCell"/>
</dbReference>
<accession>A0A0F4YMK8</accession>
<dbReference type="PANTHER" id="PTHR31465:SF15">
    <property type="entry name" value="LIPID TRANSPORTER ATNI-RELATED"/>
    <property type="match status" value="1"/>
</dbReference>
<dbReference type="EMBL" id="LASV01000410">
    <property type="protein sequence ID" value="KKA18858.1"/>
    <property type="molecule type" value="Genomic_DNA"/>
</dbReference>
<evidence type="ECO:0000313" key="8">
    <source>
        <dbReference type="Proteomes" id="UP000053958"/>
    </source>
</evidence>
<dbReference type="Proteomes" id="UP000053958">
    <property type="component" value="Unassembled WGS sequence"/>
</dbReference>
<keyword evidence="3 6" id="KW-1133">Transmembrane helix</keyword>
<sequence>MSSPTTTTATTTTSTSTASPSCISIPPGKDGYLPPEACGNLLLYVPSFGAAVFFVILFALTMLVHIVQGFVYKKKYCWVVVMGALWELIAMIFRVLLTKHQDNANYDTYHQLFFLLAPLWINAFLYMTLGRMLWFFDETRRLGGLSPQRFAMLFVGLDIVSFLVQAAGASITSQSNISQHMLIMGIHIYMGGIGLQEFFILGFVGLLVTLHRRLVRQERRAVLLHRLHNGSLPWRWLFYGMYFALVMITVRIIYRLVQYATGTSPSNSLLTHEAYEYVLDALPMFLALVVLNFTHPGRIINGPDASWPRLSRREKKGLKRQKKAEKAARKAARKTGQKDWNSSDVAFEALRPAGEGVVENDYRTDEHDHHDYHTDYSYGYDRHEERYEYPSVPLQHQY</sequence>
<evidence type="ECO:0000256" key="3">
    <source>
        <dbReference type="ARBA" id="ARBA00022989"/>
    </source>
</evidence>
<dbReference type="PANTHER" id="PTHR31465">
    <property type="entry name" value="PROTEIN RTA1-RELATED"/>
    <property type="match status" value="1"/>
</dbReference>
<feature type="transmembrane region" description="Helical" evidence="6">
    <location>
        <begin position="188"/>
        <end position="210"/>
    </location>
</feature>
<feature type="region of interest" description="Disordered" evidence="5">
    <location>
        <begin position="1"/>
        <end position="21"/>
    </location>
</feature>
<evidence type="ECO:0000256" key="4">
    <source>
        <dbReference type="ARBA" id="ARBA00023136"/>
    </source>
</evidence>
<feature type="transmembrane region" description="Helical" evidence="6">
    <location>
        <begin position="109"/>
        <end position="129"/>
    </location>
</feature>
<gene>
    <name evidence="7" type="ORF">T310_7187</name>
</gene>
<dbReference type="STRING" id="1408163.A0A0F4YMK8"/>
<dbReference type="OrthoDB" id="5384040at2759"/>
<feature type="transmembrane region" description="Helical" evidence="6">
    <location>
        <begin position="41"/>
        <end position="64"/>
    </location>
</feature>
<evidence type="ECO:0000256" key="1">
    <source>
        <dbReference type="ARBA" id="ARBA00004141"/>
    </source>
</evidence>
<feature type="transmembrane region" description="Helical" evidence="6">
    <location>
        <begin position="76"/>
        <end position="97"/>
    </location>
</feature>
<evidence type="ECO:0000256" key="5">
    <source>
        <dbReference type="SAM" id="MobiDB-lite"/>
    </source>
</evidence>
<dbReference type="InterPro" id="IPR007568">
    <property type="entry name" value="RTA1"/>
</dbReference>
<keyword evidence="2 6" id="KW-0812">Transmembrane</keyword>
<reference evidence="7 8" key="1">
    <citation type="submission" date="2015-04" db="EMBL/GenBank/DDBJ databases">
        <authorList>
            <person name="Heijne W.H."/>
            <person name="Fedorova N.D."/>
            <person name="Nierman W.C."/>
            <person name="Vollebregt A.W."/>
            <person name="Zhao Z."/>
            <person name="Wu L."/>
            <person name="Kumar M."/>
            <person name="Stam H."/>
            <person name="van den Berg M.A."/>
            <person name="Pel H.J."/>
        </authorList>
    </citation>
    <scope>NUCLEOTIDE SEQUENCE [LARGE SCALE GENOMIC DNA]</scope>
    <source>
        <strain evidence="7 8">CBS 393.64</strain>
    </source>
</reference>
<feature type="transmembrane region" description="Helical" evidence="6">
    <location>
        <begin position="150"/>
        <end position="168"/>
    </location>
</feature>
<comment type="subcellular location">
    <subcellularLocation>
        <location evidence="1">Membrane</location>
        <topology evidence="1">Multi-pass membrane protein</topology>
    </subcellularLocation>
</comment>
<organism evidence="7 8">
    <name type="scientific">Rasamsonia emersonii (strain ATCC 16479 / CBS 393.64 / IMI 116815)</name>
    <dbReference type="NCBI Taxonomy" id="1408163"/>
    <lineage>
        <taxon>Eukaryota</taxon>
        <taxon>Fungi</taxon>
        <taxon>Dikarya</taxon>
        <taxon>Ascomycota</taxon>
        <taxon>Pezizomycotina</taxon>
        <taxon>Eurotiomycetes</taxon>
        <taxon>Eurotiomycetidae</taxon>
        <taxon>Eurotiales</taxon>
        <taxon>Trichocomaceae</taxon>
        <taxon>Rasamsonia</taxon>
    </lineage>
</organism>
<dbReference type="GeneID" id="25319463"/>
<protein>
    <submittedName>
        <fullName evidence="7">RTA1 domain protein</fullName>
    </submittedName>
</protein>